<evidence type="ECO:0000256" key="4">
    <source>
        <dbReference type="ARBA" id="ARBA00023033"/>
    </source>
</evidence>
<keyword evidence="4" id="KW-0503">Monooxygenase</keyword>
<dbReference type="SUPFAM" id="SSF51905">
    <property type="entry name" value="FAD/NAD(P)-binding domain"/>
    <property type="match status" value="1"/>
</dbReference>
<keyword evidence="1" id="KW-0285">Flavoprotein</keyword>
<feature type="domain" description="FAD-binding" evidence="5">
    <location>
        <begin position="310"/>
        <end position="353"/>
    </location>
</feature>
<organism evidence="6 7">
    <name type="scientific">Sphaerisporangium corydalis</name>
    <dbReference type="NCBI Taxonomy" id="1441875"/>
    <lineage>
        <taxon>Bacteria</taxon>
        <taxon>Bacillati</taxon>
        <taxon>Actinomycetota</taxon>
        <taxon>Actinomycetes</taxon>
        <taxon>Streptosporangiales</taxon>
        <taxon>Streptosporangiaceae</taxon>
        <taxon>Sphaerisporangium</taxon>
    </lineage>
</organism>
<gene>
    <name evidence="6" type="ORF">ACFO8L_38460</name>
</gene>
<keyword evidence="7" id="KW-1185">Reference proteome</keyword>
<dbReference type="EMBL" id="JBHSFN010000040">
    <property type="protein sequence ID" value="MFC4592023.1"/>
    <property type="molecule type" value="Genomic_DNA"/>
</dbReference>
<dbReference type="PANTHER" id="PTHR47178:SF5">
    <property type="entry name" value="FAD-BINDING DOMAIN-CONTAINING PROTEIN"/>
    <property type="match status" value="1"/>
</dbReference>
<dbReference type="RefSeq" id="WP_262846568.1">
    <property type="nucleotide sequence ID" value="NZ_JANZYP010000048.1"/>
</dbReference>
<evidence type="ECO:0000256" key="1">
    <source>
        <dbReference type="ARBA" id="ARBA00022630"/>
    </source>
</evidence>
<dbReference type="PANTHER" id="PTHR47178">
    <property type="entry name" value="MONOOXYGENASE, FAD-BINDING"/>
    <property type="match status" value="1"/>
</dbReference>
<accession>A0ABV9ERG0</accession>
<keyword evidence="3" id="KW-0560">Oxidoreductase</keyword>
<dbReference type="InterPro" id="IPR002938">
    <property type="entry name" value="FAD-bd"/>
</dbReference>
<dbReference type="Pfam" id="PF01494">
    <property type="entry name" value="FAD_binding_3"/>
    <property type="match status" value="2"/>
</dbReference>
<feature type="domain" description="FAD-binding" evidence="5">
    <location>
        <begin position="2"/>
        <end position="168"/>
    </location>
</feature>
<dbReference type="InterPro" id="IPR036188">
    <property type="entry name" value="FAD/NAD-bd_sf"/>
</dbReference>
<dbReference type="PRINTS" id="PR00420">
    <property type="entry name" value="RNGMNOXGNASE"/>
</dbReference>
<reference evidence="7" key="1">
    <citation type="journal article" date="2019" name="Int. J. Syst. Evol. Microbiol.">
        <title>The Global Catalogue of Microorganisms (GCM) 10K type strain sequencing project: providing services to taxonomists for standard genome sequencing and annotation.</title>
        <authorList>
            <consortium name="The Broad Institute Genomics Platform"/>
            <consortium name="The Broad Institute Genome Sequencing Center for Infectious Disease"/>
            <person name="Wu L."/>
            <person name="Ma J."/>
        </authorList>
    </citation>
    <scope>NUCLEOTIDE SEQUENCE [LARGE SCALE GENOMIC DNA]</scope>
    <source>
        <strain evidence="7">CCUG 49560</strain>
    </source>
</reference>
<dbReference type="Gene3D" id="3.50.50.60">
    <property type="entry name" value="FAD/NAD(P)-binding domain"/>
    <property type="match status" value="1"/>
</dbReference>
<protein>
    <submittedName>
        <fullName evidence="6">FAD-dependent oxidoreductase</fullName>
    </submittedName>
</protein>
<evidence type="ECO:0000313" key="7">
    <source>
        <dbReference type="Proteomes" id="UP001595891"/>
    </source>
</evidence>
<evidence type="ECO:0000256" key="2">
    <source>
        <dbReference type="ARBA" id="ARBA00022827"/>
    </source>
</evidence>
<keyword evidence="2" id="KW-0274">FAD</keyword>
<sequence length="394" mass="41117">MRVIVAGAGLGGLTLAQGLHRAGIDVVVYEKDEERGRPQGVSLHVDDRGTEALRACLPPGHMAMVEATMGGPRDGTSLLSEVDGELVVAGTRPADGTAGRRPGRQAQRRLLRAVLLTGLRDRVRFGAAFRRFEELADGRVRVSLADGRTDTADVLVGADGVGSAVRRQYLPHAEVVDTGRRMVMGATPLRAVAGTGLAALLGDNSAAAQVRGMMMALGVHRFTGSPVAARDRWLPGLPSPVVAEAEDYVMWCLPLTRDRLGDASSPATVWRLAQGLAAGLHPTLRLVVDKAWPGVTVALRIGMIPPVPAWPAGPVTVIGDAIHVAPGFGGNLAMQDARRLRDALVAHARGERDLLSAIGAAEEAMLRESVLALDESRSAAAAMPVPVPAAGAGA</sequence>
<comment type="caution">
    <text evidence="6">The sequence shown here is derived from an EMBL/GenBank/DDBJ whole genome shotgun (WGS) entry which is preliminary data.</text>
</comment>
<name>A0ABV9ERG0_9ACTN</name>
<evidence type="ECO:0000256" key="3">
    <source>
        <dbReference type="ARBA" id="ARBA00023002"/>
    </source>
</evidence>
<dbReference type="Proteomes" id="UP001595891">
    <property type="component" value="Unassembled WGS sequence"/>
</dbReference>
<proteinExistence type="predicted"/>
<evidence type="ECO:0000259" key="5">
    <source>
        <dbReference type="Pfam" id="PF01494"/>
    </source>
</evidence>
<evidence type="ECO:0000313" key="6">
    <source>
        <dbReference type="EMBL" id="MFC4592023.1"/>
    </source>
</evidence>